<dbReference type="Proteomes" id="UP000462362">
    <property type="component" value="Unassembled WGS sequence"/>
</dbReference>
<name>A0A6I3S867_9BURK</name>
<dbReference type="Gene3D" id="6.10.320.10">
    <property type="match status" value="1"/>
</dbReference>
<comment type="caution">
    <text evidence="1">The sequence shown here is derived from an EMBL/GenBank/DDBJ whole genome shotgun (WGS) entry which is preliminary data.</text>
</comment>
<reference evidence="1 2" key="1">
    <citation type="journal article" date="2019" name="Nat. Med.">
        <title>A library of human gut bacterial isolates paired with longitudinal multiomics data enables mechanistic microbiome research.</title>
        <authorList>
            <person name="Poyet M."/>
            <person name="Groussin M."/>
            <person name="Gibbons S.M."/>
            <person name="Avila-Pacheco J."/>
            <person name="Jiang X."/>
            <person name="Kearney S.M."/>
            <person name="Perrotta A.R."/>
            <person name="Berdy B."/>
            <person name="Zhao S."/>
            <person name="Lieberman T.D."/>
            <person name="Swanson P.K."/>
            <person name="Smith M."/>
            <person name="Roesemann S."/>
            <person name="Alexander J.E."/>
            <person name="Rich S.A."/>
            <person name="Livny J."/>
            <person name="Vlamakis H."/>
            <person name="Clish C."/>
            <person name="Bullock K."/>
            <person name="Deik A."/>
            <person name="Scott J."/>
            <person name="Pierce K.A."/>
            <person name="Xavier R.J."/>
            <person name="Alm E.J."/>
        </authorList>
    </citation>
    <scope>NUCLEOTIDE SEQUENCE [LARGE SCALE GENOMIC DNA]</scope>
    <source>
        <strain evidence="1 2">BIOML-A2</strain>
    </source>
</reference>
<gene>
    <name evidence="1" type="ORF">GMD42_09255</name>
</gene>
<dbReference type="CDD" id="cd12208">
    <property type="entry name" value="DIP1984-like"/>
    <property type="match status" value="1"/>
</dbReference>
<dbReference type="EMBL" id="WNCL01000030">
    <property type="protein sequence ID" value="MTU43801.1"/>
    <property type="molecule type" value="Genomic_DNA"/>
</dbReference>
<evidence type="ECO:0008006" key="3">
    <source>
        <dbReference type="Google" id="ProtNLM"/>
    </source>
</evidence>
<accession>A0A6I3S867</accession>
<evidence type="ECO:0000313" key="1">
    <source>
        <dbReference type="EMBL" id="MTU43801.1"/>
    </source>
</evidence>
<dbReference type="Pfam" id="PF20935">
    <property type="entry name" value="DUF6847"/>
    <property type="match status" value="1"/>
</dbReference>
<organism evidence="1 2">
    <name type="scientific">Parasutterella excrementihominis</name>
    <dbReference type="NCBI Taxonomy" id="487175"/>
    <lineage>
        <taxon>Bacteria</taxon>
        <taxon>Pseudomonadati</taxon>
        <taxon>Pseudomonadota</taxon>
        <taxon>Betaproteobacteria</taxon>
        <taxon>Burkholderiales</taxon>
        <taxon>Sutterellaceae</taxon>
        <taxon>Parasutterella</taxon>
    </lineage>
</organism>
<protein>
    <recommendedName>
        <fullName evidence="3">Septicolysin</fullName>
    </recommendedName>
</protein>
<sequence length="150" mass="16869">MKLAEALRERKQLQIKMGTLRQKLIDNAIYQEGSKPVEAPAELIKALESTRGELAALIKRINATNSSVKVGDFLLGDLVVDRDTRIMEVTALNNLIDQASQVSNRYSRSEILVLPSINVKETQKKVDQLAKDIRELDNLIQATNWNTELI</sequence>
<dbReference type="AlphaFoldDB" id="A0A6I3S867"/>
<proteinExistence type="predicted"/>
<evidence type="ECO:0000313" key="2">
    <source>
        <dbReference type="Proteomes" id="UP000462362"/>
    </source>
</evidence>
<dbReference type="RefSeq" id="WP_118631552.1">
    <property type="nucleotide sequence ID" value="NZ_CAJUON010000001.1"/>
</dbReference>
<dbReference type="InterPro" id="IPR047741">
    <property type="entry name" value="DIP1984-like"/>
</dbReference>
<dbReference type="NCBIfam" id="NF038048">
    <property type="entry name" value="DIP1984_fam"/>
    <property type="match status" value="1"/>
</dbReference>